<proteinExistence type="predicted"/>
<evidence type="ECO:0000313" key="1">
    <source>
        <dbReference type="EMBL" id="EEQ10806.1"/>
    </source>
</evidence>
<keyword evidence="2" id="KW-1185">Reference proteome</keyword>
<organism evidence="1 2">
    <name type="scientific">Yersinia mollaretii (strain ATCC 43969 / DSM 18520 / CIP 103324 / CNY 7263 / WAIP 204)</name>
    <dbReference type="NCBI Taxonomy" id="349967"/>
    <lineage>
        <taxon>Bacteria</taxon>
        <taxon>Pseudomonadati</taxon>
        <taxon>Pseudomonadota</taxon>
        <taxon>Gammaproteobacteria</taxon>
        <taxon>Enterobacterales</taxon>
        <taxon>Yersiniaceae</taxon>
        <taxon>Yersinia</taxon>
    </lineage>
</organism>
<sequence>MIDLLSLVLDAETARDSLANHKAVAAIKVINRVSVQYVKG</sequence>
<name>A0ABP2EHL8_YERMW</name>
<protein>
    <submittedName>
        <fullName evidence="1">Uncharacterized protein</fullName>
    </submittedName>
</protein>
<comment type="caution">
    <text evidence="1">The sequence shown here is derived from an EMBL/GenBank/DDBJ whole genome shotgun (WGS) entry which is preliminary data.</text>
</comment>
<dbReference type="EMBL" id="AALD02000014">
    <property type="protein sequence ID" value="EEQ10806.1"/>
    <property type="molecule type" value="Genomic_DNA"/>
</dbReference>
<evidence type="ECO:0000313" key="2">
    <source>
        <dbReference type="Proteomes" id="UP000003027"/>
    </source>
</evidence>
<accession>A0ABP2EHL8</accession>
<gene>
    <name evidence="1" type="ORF">ymoll0001_8540</name>
</gene>
<dbReference type="Proteomes" id="UP000003027">
    <property type="component" value="Unassembled WGS sequence"/>
</dbReference>
<reference evidence="1" key="1">
    <citation type="submission" date="2008-12" db="EMBL/GenBank/DDBJ databases">
        <title>Annotation of the Yersinia mollaretii ATCC 43969 genome.</title>
        <authorList>
            <person name="Read T.D."/>
            <person name="Akmal A."/>
            <person name="Bishop-Lilly K."/>
            <person name="Chen P.E."/>
            <person name="Cook C."/>
            <person name="Kiley M.P."/>
            <person name="Lentz S."/>
            <person name="Mateczun A."/>
            <person name="Nagarajan N."/>
            <person name="Nolan N."/>
            <person name="Osborne B.I."/>
            <person name="Pop M."/>
            <person name="Sozhamannan S."/>
            <person name="Stewart A.C."/>
            <person name="Sulakvelidze A."/>
            <person name="Thomason B."/>
            <person name="Willner K."/>
            <person name="Zwick M.E."/>
        </authorList>
    </citation>
    <scope>NUCLEOTIDE SEQUENCE [LARGE SCALE GENOMIC DNA]</scope>
    <source>
        <strain evidence="1">ATCC 43969</strain>
    </source>
</reference>